<gene>
    <name evidence="2" type="ORF">SAMN05444417_1725</name>
</gene>
<evidence type="ECO:0000313" key="3">
    <source>
        <dbReference type="Proteomes" id="UP000184292"/>
    </source>
</evidence>
<protein>
    <submittedName>
        <fullName evidence="2">Uncharacterized protein</fullName>
    </submittedName>
</protein>
<accession>A0A1M6E0U4</accession>
<sequence length="168" mass="17582">MTAPARLRLAAAGTALLALAACMQEPWPLSAWYRAGIAPGVLDRAQTACEVEAAQQVPVSTQIRTMPSYTTPTRTDCTSDDAGNTTCVTTGGETRGGDVVSYDANTELRQRVIAQCMGAQGYSRISLPRCTDDQLAGRSIGYQQIPDLSPGACAARAVGGGTIFVNPQ</sequence>
<keyword evidence="1" id="KW-0732">Signal</keyword>
<name>A0A1M6E0U4_9RHOB</name>
<dbReference type="RefSeq" id="WP_073328433.1">
    <property type="nucleotide sequence ID" value="NZ_FQYO01000003.1"/>
</dbReference>
<evidence type="ECO:0000256" key="1">
    <source>
        <dbReference type="SAM" id="SignalP"/>
    </source>
</evidence>
<organism evidence="2 3">
    <name type="scientific">Wenxinia saemankumensis</name>
    <dbReference type="NCBI Taxonomy" id="1447782"/>
    <lineage>
        <taxon>Bacteria</taxon>
        <taxon>Pseudomonadati</taxon>
        <taxon>Pseudomonadota</taxon>
        <taxon>Alphaproteobacteria</taxon>
        <taxon>Rhodobacterales</taxon>
        <taxon>Roseobacteraceae</taxon>
        <taxon>Wenxinia</taxon>
    </lineage>
</organism>
<keyword evidence="3" id="KW-1185">Reference proteome</keyword>
<feature type="signal peptide" evidence="1">
    <location>
        <begin position="1"/>
        <end position="20"/>
    </location>
</feature>
<dbReference type="EMBL" id="FQYO01000003">
    <property type="protein sequence ID" value="SHI79023.1"/>
    <property type="molecule type" value="Genomic_DNA"/>
</dbReference>
<dbReference type="AlphaFoldDB" id="A0A1M6E0U4"/>
<dbReference type="PROSITE" id="PS51257">
    <property type="entry name" value="PROKAR_LIPOPROTEIN"/>
    <property type="match status" value="1"/>
</dbReference>
<dbReference type="Proteomes" id="UP000184292">
    <property type="component" value="Unassembled WGS sequence"/>
</dbReference>
<proteinExistence type="predicted"/>
<dbReference type="STRING" id="1447782.SAMN05444417_1725"/>
<feature type="chain" id="PRO_5013200701" evidence="1">
    <location>
        <begin position="21"/>
        <end position="168"/>
    </location>
</feature>
<dbReference type="OrthoDB" id="7274329at2"/>
<reference evidence="2 3" key="1">
    <citation type="submission" date="2016-11" db="EMBL/GenBank/DDBJ databases">
        <authorList>
            <person name="Jaros S."/>
            <person name="Januszkiewicz K."/>
            <person name="Wedrychowicz H."/>
        </authorList>
    </citation>
    <scope>NUCLEOTIDE SEQUENCE [LARGE SCALE GENOMIC DNA]</scope>
    <source>
        <strain evidence="2 3">DSM 100565</strain>
    </source>
</reference>
<evidence type="ECO:0000313" key="2">
    <source>
        <dbReference type="EMBL" id="SHI79023.1"/>
    </source>
</evidence>